<feature type="transmembrane region" description="Helical" evidence="1">
    <location>
        <begin position="40"/>
        <end position="63"/>
    </location>
</feature>
<protein>
    <submittedName>
        <fullName evidence="2">Cadmium resistance transporter</fullName>
    </submittedName>
</protein>
<dbReference type="OrthoDB" id="7995400at2"/>
<dbReference type="Pfam" id="PF03596">
    <property type="entry name" value="Cad"/>
    <property type="match status" value="1"/>
</dbReference>
<keyword evidence="1" id="KW-0472">Membrane</keyword>
<dbReference type="Proteomes" id="UP000014139">
    <property type="component" value="Unassembled WGS sequence"/>
</dbReference>
<evidence type="ECO:0000313" key="3">
    <source>
        <dbReference type="Proteomes" id="UP000014139"/>
    </source>
</evidence>
<gene>
    <name evidence="2" type="ORF">H480_35338</name>
</gene>
<feature type="transmembrane region" description="Helical" evidence="1">
    <location>
        <begin position="98"/>
        <end position="121"/>
    </location>
</feature>
<evidence type="ECO:0000256" key="1">
    <source>
        <dbReference type="SAM" id="Phobius"/>
    </source>
</evidence>
<comment type="caution">
    <text evidence="2">The sequence shown here is derived from an EMBL/GenBank/DDBJ whole genome shotgun (WGS) entry which is preliminary data.</text>
</comment>
<name>R1HJK0_9PSEU</name>
<sequence>MDAGLLGRAAAMFAATNVDDLVLLAVFFGRAAGRRGEVTVVVGQFLGFAAILAVSIAGALGAGLLPDGAVRWLGVLPLLLGLRAAWQAGHQDDDEPPPATGLLGIALVCFANGGDNVGVYVPAFAATGPAGLAGYAAVFLTGVAVWCVIGRFLATRRRVARVLSRWGHVVLPAVLIALGVLILVGAF</sequence>
<organism evidence="2 3">
    <name type="scientific">Amycolatopsis vancoresmycina DSM 44592</name>
    <dbReference type="NCBI Taxonomy" id="1292037"/>
    <lineage>
        <taxon>Bacteria</taxon>
        <taxon>Bacillati</taxon>
        <taxon>Actinomycetota</taxon>
        <taxon>Actinomycetes</taxon>
        <taxon>Pseudonocardiales</taxon>
        <taxon>Pseudonocardiaceae</taxon>
        <taxon>Amycolatopsis</taxon>
    </lineage>
</organism>
<dbReference type="EMBL" id="AOUO01000594">
    <property type="protein sequence ID" value="EOD63755.1"/>
    <property type="molecule type" value="Genomic_DNA"/>
</dbReference>
<feature type="transmembrane region" description="Helical" evidence="1">
    <location>
        <begin position="133"/>
        <end position="154"/>
    </location>
</feature>
<proteinExistence type="predicted"/>
<dbReference type="AlphaFoldDB" id="R1HJK0"/>
<keyword evidence="1" id="KW-0812">Transmembrane</keyword>
<feature type="transmembrane region" description="Helical" evidence="1">
    <location>
        <begin position="69"/>
        <end position="86"/>
    </location>
</feature>
<reference evidence="2 3" key="1">
    <citation type="submission" date="2013-02" db="EMBL/GenBank/DDBJ databases">
        <title>Draft genome sequence of Amycolatopsis vancoresmycina strain DSM 44592T.</title>
        <authorList>
            <person name="Kumar S."/>
            <person name="Kaur N."/>
            <person name="Kaur C."/>
            <person name="Raghava G.P.S."/>
            <person name="Mayilraj S."/>
        </authorList>
    </citation>
    <scope>NUCLEOTIDE SEQUENCE [LARGE SCALE GENOMIC DNA]</scope>
    <source>
        <strain evidence="2 3">DSM 44592</strain>
    </source>
</reference>
<accession>R1HJK0</accession>
<keyword evidence="3" id="KW-1185">Reference proteome</keyword>
<evidence type="ECO:0000313" key="2">
    <source>
        <dbReference type="EMBL" id="EOD63755.1"/>
    </source>
</evidence>
<keyword evidence="1" id="KW-1133">Transmembrane helix</keyword>
<feature type="transmembrane region" description="Helical" evidence="1">
    <location>
        <begin position="6"/>
        <end position="28"/>
    </location>
</feature>
<dbReference type="PATRIC" id="fig|1292037.4.peg.6628"/>
<dbReference type="InterPro" id="IPR004676">
    <property type="entry name" value="Cd-R_transporter"/>
</dbReference>
<dbReference type="RefSeq" id="WP_004559449.1">
    <property type="nucleotide sequence ID" value="NZ_AOUO01000594.1"/>
</dbReference>
<dbReference type="eggNOG" id="COG4300">
    <property type="taxonomic scope" value="Bacteria"/>
</dbReference>
<feature type="transmembrane region" description="Helical" evidence="1">
    <location>
        <begin position="166"/>
        <end position="186"/>
    </location>
</feature>